<evidence type="ECO:0000259" key="1">
    <source>
        <dbReference type="SMART" id="SM00901"/>
    </source>
</evidence>
<evidence type="ECO:0000313" key="2">
    <source>
        <dbReference type="EMBL" id="SDU34059.1"/>
    </source>
</evidence>
<dbReference type="SMART" id="SM00901">
    <property type="entry name" value="FRG"/>
    <property type="match status" value="1"/>
</dbReference>
<dbReference type="Proteomes" id="UP000182882">
    <property type="component" value="Unassembled WGS sequence"/>
</dbReference>
<dbReference type="Pfam" id="PF08867">
    <property type="entry name" value="FRG"/>
    <property type="match status" value="1"/>
</dbReference>
<dbReference type="RefSeq" id="WP_062559485.1">
    <property type="nucleotide sequence ID" value="NZ_CP013341.1"/>
</dbReference>
<dbReference type="KEGG" id="nur:ATY38_11855"/>
<evidence type="ECO:0000313" key="3">
    <source>
        <dbReference type="Proteomes" id="UP000182882"/>
    </source>
</evidence>
<organism evidence="2 3">
    <name type="scientific">Nitrosomonas ureae</name>
    <dbReference type="NCBI Taxonomy" id="44577"/>
    <lineage>
        <taxon>Bacteria</taxon>
        <taxon>Pseudomonadati</taxon>
        <taxon>Pseudomonadota</taxon>
        <taxon>Betaproteobacteria</taxon>
        <taxon>Nitrosomonadales</taxon>
        <taxon>Nitrosomonadaceae</taxon>
        <taxon>Nitrosomonas</taxon>
    </lineage>
</organism>
<dbReference type="AlphaFoldDB" id="A0A1H2HQR2"/>
<sequence length="234" mass="26687">MIKATVNSLSEYIENIDFLEVVSALTIFRGQPVEGKLNPSLVRSAPLFNPLEREREMLKQMRLLGASLLPANELTYIDLLVLAQHHGLNTRLLDWTSNPLVALWFACSDRNAEGDVFVYALLAGTHLEENPYDISSISLTETKVFQPRLNNPRIVAQQGWFTWHHNTFKNGFVPLEEDAKIADSLFEYRIPSKLKCDILISLDRHGVSARTVFPDLPGLCNYLNWKYPPKYTKN</sequence>
<reference evidence="3" key="1">
    <citation type="submission" date="2016-10" db="EMBL/GenBank/DDBJ databases">
        <authorList>
            <person name="Varghese N."/>
            <person name="Submissions S."/>
        </authorList>
    </citation>
    <scope>NUCLEOTIDE SEQUENCE [LARGE SCALE GENOMIC DNA]</scope>
    <source>
        <strain evidence="3">Nm10</strain>
    </source>
</reference>
<proteinExistence type="predicted"/>
<protein>
    <submittedName>
        <fullName evidence="2">FRG domain-containing protein</fullName>
    </submittedName>
</protein>
<feature type="domain" description="FRG" evidence="1">
    <location>
        <begin position="22"/>
        <end position="117"/>
    </location>
</feature>
<dbReference type="EMBL" id="FNLN01000059">
    <property type="protein sequence ID" value="SDU34059.1"/>
    <property type="molecule type" value="Genomic_DNA"/>
</dbReference>
<name>A0A1H2HQR2_9PROT</name>
<accession>A0A1H2HQR2</accession>
<gene>
    <name evidence="2" type="ORF">SAMN05216406_1594</name>
</gene>
<keyword evidence="3" id="KW-1185">Reference proteome</keyword>
<dbReference type="InterPro" id="IPR014966">
    <property type="entry name" value="FRG-dom"/>
</dbReference>